<dbReference type="GO" id="GO:0050660">
    <property type="term" value="F:flavin adenine dinucleotide binding"/>
    <property type="evidence" value="ECO:0007669"/>
    <property type="project" value="InterPro"/>
</dbReference>
<dbReference type="PANTHER" id="PTHR42973">
    <property type="entry name" value="BINDING OXIDOREDUCTASE, PUTATIVE (AFU_ORTHOLOGUE AFUA_1G17690)-RELATED"/>
    <property type="match status" value="1"/>
</dbReference>
<comment type="similarity">
    <text evidence="2">Belongs to the oxygen-dependent FAD-linked oxidoreductase family.</text>
</comment>
<evidence type="ECO:0000313" key="6">
    <source>
        <dbReference type="EMBL" id="EIN04712.1"/>
    </source>
</evidence>
<name>R7S4I6_PUNST</name>
<dbReference type="SUPFAM" id="SSF56176">
    <property type="entry name" value="FAD-binding/transporter-associated domain-like"/>
    <property type="match status" value="1"/>
</dbReference>
<dbReference type="EMBL" id="JH687553">
    <property type="protein sequence ID" value="EIN04712.1"/>
    <property type="molecule type" value="Genomic_DNA"/>
</dbReference>
<sequence>MASVSTRSFELVTADGTLIHDSPYVHQDLFWALRGGGCPSFGMVTSTKYKLHPEQAINASYFEAYTITLDAFVQGFEVFHNAQGPLARLLDWLLSGADKSITPLIKDIAQIPGNGSPDAIGYNYTAGDVVAVNGRTVSRLLSTSLFTDEPAHQPDQSAINLLLLRLSPARRPRPSRRRRRRRAAPRLLRGRAPRRSSLINLGVRVGCLNDTPTLAQEAAEAAQTYDAPFVSLTRAWGTRWNEMGYWEAGLFMTAVAIVSENWVTHRK</sequence>
<comment type="cofactor">
    <cofactor evidence="1">
        <name>FAD</name>
        <dbReference type="ChEBI" id="CHEBI:57692"/>
    </cofactor>
</comment>
<keyword evidence="5" id="KW-0560">Oxidoreductase</keyword>
<evidence type="ECO:0000256" key="4">
    <source>
        <dbReference type="ARBA" id="ARBA00022827"/>
    </source>
</evidence>
<evidence type="ECO:0000256" key="1">
    <source>
        <dbReference type="ARBA" id="ARBA00001974"/>
    </source>
</evidence>
<dbReference type="HOGENOM" id="CLU_1042593_0_0_1"/>
<dbReference type="GeneID" id="18880053"/>
<protein>
    <submittedName>
        <fullName evidence="6">Uncharacterized protein</fullName>
    </submittedName>
</protein>
<dbReference type="GO" id="GO:0016491">
    <property type="term" value="F:oxidoreductase activity"/>
    <property type="evidence" value="ECO:0007669"/>
    <property type="project" value="UniProtKB-KW"/>
</dbReference>
<keyword evidence="4" id="KW-0274">FAD</keyword>
<dbReference type="InterPro" id="IPR050416">
    <property type="entry name" value="FAD-linked_Oxidoreductase"/>
</dbReference>
<organism evidence="6 7">
    <name type="scientific">Punctularia strigosozonata (strain HHB-11173)</name>
    <name type="common">White-rot fungus</name>
    <dbReference type="NCBI Taxonomy" id="741275"/>
    <lineage>
        <taxon>Eukaryota</taxon>
        <taxon>Fungi</taxon>
        <taxon>Dikarya</taxon>
        <taxon>Basidiomycota</taxon>
        <taxon>Agaricomycotina</taxon>
        <taxon>Agaricomycetes</taxon>
        <taxon>Corticiales</taxon>
        <taxon>Punctulariaceae</taxon>
        <taxon>Punctularia</taxon>
    </lineage>
</organism>
<dbReference type="Proteomes" id="UP000054196">
    <property type="component" value="Unassembled WGS sequence"/>
</dbReference>
<dbReference type="RefSeq" id="XP_007388105.1">
    <property type="nucleotide sequence ID" value="XM_007388043.1"/>
</dbReference>
<gene>
    <name evidence="6" type="ORF">PUNSTDRAFT_138358</name>
</gene>
<dbReference type="PANTHER" id="PTHR42973:SF39">
    <property type="entry name" value="FAD-BINDING PCMH-TYPE DOMAIN-CONTAINING PROTEIN"/>
    <property type="match status" value="1"/>
</dbReference>
<proteinExistence type="inferred from homology"/>
<dbReference type="InterPro" id="IPR016169">
    <property type="entry name" value="FAD-bd_PCMH_sub2"/>
</dbReference>
<evidence type="ECO:0000256" key="5">
    <source>
        <dbReference type="ARBA" id="ARBA00023002"/>
    </source>
</evidence>
<dbReference type="AlphaFoldDB" id="R7S4I6"/>
<reference evidence="7" key="1">
    <citation type="journal article" date="2012" name="Science">
        <title>The Paleozoic origin of enzymatic lignin decomposition reconstructed from 31 fungal genomes.</title>
        <authorList>
            <person name="Floudas D."/>
            <person name="Binder M."/>
            <person name="Riley R."/>
            <person name="Barry K."/>
            <person name="Blanchette R.A."/>
            <person name="Henrissat B."/>
            <person name="Martinez A.T."/>
            <person name="Otillar R."/>
            <person name="Spatafora J.W."/>
            <person name="Yadav J.S."/>
            <person name="Aerts A."/>
            <person name="Benoit I."/>
            <person name="Boyd A."/>
            <person name="Carlson A."/>
            <person name="Copeland A."/>
            <person name="Coutinho P.M."/>
            <person name="de Vries R.P."/>
            <person name="Ferreira P."/>
            <person name="Findley K."/>
            <person name="Foster B."/>
            <person name="Gaskell J."/>
            <person name="Glotzer D."/>
            <person name="Gorecki P."/>
            <person name="Heitman J."/>
            <person name="Hesse C."/>
            <person name="Hori C."/>
            <person name="Igarashi K."/>
            <person name="Jurgens J.A."/>
            <person name="Kallen N."/>
            <person name="Kersten P."/>
            <person name="Kohler A."/>
            <person name="Kuees U."/>
            <person name="Kumar T.K.A."/>
            <person name="Kuo A."/>
            <person name="LaButti K."/>
            <person name="Larrondo L.F."/>
            <person name="Lindquist E."/>
            <person name="Ling A."/>
            <person name="Lombard V."/>
            <person name="Lucas S."/>
            <person name="Lundell T."/>
            <person name="Martin R."/>
            <person name="McLaughlin D.J."/>
            <person name="Morgenstern I."/>
            <person name="Morin E."/>
            <person name="Murat C."/>
            <person name="Nagy L.G."/>
            <person name="Nolan M."/>
            <person name="Ohm R.A."/>
            <person name="Patyshakuliyeva A."/>
            <person name="Rokas A."/>
            <person name="Ruiz-Duenas F.J."/>
            <person name="Sabat G."/>
            <person name="Salamov A."/>
            <person name="Samejima M."/>
            <person name="Schmutz J."/>
            <person name="Slot J.C."/>
            <person name="St John F."/>
            <person name="Stenlid J."/>
            <person name="Sun H."/>
            <person name="Sun S."/>
            <person name="Syed K."/>
            <person name="Tsang A."/>
            <person name="Wiebenga A."/>
            <person name="Young D."/>
            <person name="Pisabarro A."/>
            <person name="Eastwood D.C."/>
            <person name="Martin F."/>
            <person name="Cullen D."/>
            <person name="Grigoriev I.V."/>
            <person name="Hibbett D.S."/>
        </authorList>
    </citation>
    <scope>NUCLEOTIDE SEQUENCE [LARGE SCALE GENOMIC DNA]</scope>
    <source>
        <strain evidence="7">HHB-11173 SS5</strain>
    </source>
</reference>
<dbReference type="InterPro" id="IPR036318">
    <property type="entry name" value="FAD-bd_PCMH-like_sf"/>
</dbReference>
<evidence type="ECO:0000313" key="7">
    <source>
        <dbReference type="Proteomes" id="UP000054196"/>
    </source>
</evidence>
<dbReference type="KEGG" id="psq:PUNSTDRAFT_138358"/>
<accession>R7S4I6</accession>
<keyword evidence="7" id="KW-1185">Reference proteome</keyword>
<dbReference type="OrthoDB" id="9983560at2759"/>
<keyword evidence="3" id="KW-0285">Flavoprotein</keyword>
<evidence type="ECO:0000256" key="3">
    <source>
        <dbReference type="ARBA" id="ARBA00022630"/>
    </source>
</evidence>
<dbReference type="Gene3D" id="3.30.465.10">
    <property type="match status" value="1"/>
</dbReference>
<evidence type="ECO:0000256" key="2">
    <source>
        <dbReference type="ARBA" id="ARBA00005466"/>
    </source>
</evidence>